<dbReference type="PANTHER" id="PTHR38353">
    <property type="entry name" value="TROPOMYOSIN"/>
    <property type="match status" value="1"/>
</dbReference>
<dbReference type="EMBL" id="KK785475">
    <property type="protein sequence ID" value="KDO42451.1"/>
    <property type="molecule type" value="Genomic_DNA"/>
</dbReference>
<reference evidence="1 2" key="1">
    <citation type="submission" date="2014-04" db="EMBL/GenBank/DDBJ databases">
        <authorList>
            <consortium name="International Citrus Genome Consortium"/>
            <person name="Gmitter F."/>
            <person name="Chen C."/>
            <person name="Farmerie W."/>
            <person name="Harkins T."/>
            <person name="Desany B."/>
            <person name="Mohiuddin M."/>
            <person name="Kodira C."/>
            <person name="Borodovsky M."/>
            <person name="Lomsadze A."/>
            <person name="Burns P."/>
            <person name="Jenkins J."/>
            <person name="Prochnik S."/>
            <person name="Shu S."/>
            <person name="Chapman J."/>
            <person name="Pitluck S."/>
            <person name="Schmutz J."/>
            <person name="Rokhsar D."/>
        </authorList>
    </citation>
    <scope>NUCLEOTIDE SEQUENCE</scope>
</reference>
<sequence length="122" mass="13930">MKSKLVSNNNKIKESVEQVKSRANKFKPELMEMDIKTLEEEHGTLQSDIAGEAEYLQSLQHQIEKLEVNMVIHFCFLLLKNEALYNLLHLRMTFSCSQSNGISHVIKCACGQEYKVKVSLSA</sequence>
<dbReference type="STRING" id="2711.A0A067DV18"/>
<organism evidence="1 2">
    <name type="scientific">Citrus sinensis</name>
    <name type="common">Sweet orange</name>
    <name type="synonym">Citrus aurantium var. sinensis</name>
    <dbReference type="NCBI Taxonomy" id="2711"/>
    <lineage>
        <taxon>Eukaryota</taxon>
        <taxon>Viridiplantae</taxon>
        <taxon>Streptophyta</taxon>
        <taxon>Embryophyta</taxon>
        <taxon>Tracheophyta</taxon>
        <taxon>Spermatophyta</taxon>
        <taxon>Magnoliopsida</taxon>
        <taxon>eudicotyledons</taxon>
        <taxon>Gunneridae</taxon>
        <taxon>Pentapetalae</taxon>
        <taxon>rosids</taxon>
        <taxon>malvids</taxon>
        <taxon>Sapindales</taxon>
        <taxon>Rutaceae</taxon>
        <taxon>Aurantioideae</taxon>
        <taxon>Citrus</taxon>
    </lineage>
</organism>
<protein>
    <submittedName>
        <fullName evidence="1">Uncharacterized protein</fullName>
    </submittedName>
</protein>
<dbReference type="AlphaFoldDB" id="A0A067DV18"/>
<dbReference type="PANTHER" id="PTHR38353:SF2">
    <property type="entry name" value="TROPOMYOSIN"/>
    <property type="match status" value="1"/>
</dbReference>
<evidence type="ECO:0000313" key="2">
    <source>
        <dbReference type="Proteomes" id="UP000027120"/>
    </source>
</evidence>
<keyword evidence="2" id="KW-1185">Reference proteome</keyword>
<accession>A0A067DV18</accession>
<gene>
    <name evidence="1" type="ORF">CISIN_1g045404mg</name>
</gene>
<dbReference type="SMR" id="A0A067DV18"/>
<proteinExistence type="predicted"/>
<evidence type="ECO:0000313" key="1">
    <source>
        <dbReference type="EMBL" id="KDO42451.1"/>
    </source>
</evidence>
<name>A0A067DV18_CITSI</name>
<dbReference type="Proteomes" id="UP000027120">
    <property type="component" value="Unassembled WGS sequence"/>
</dbReference>